<evidence type="ECO:0000256" key="1">
    <source>
        <dbReference type="SAM" id="MobiDB-lite"/>
    </source>
</evidence>
<feature type="compositionally biased region" description="Basic residues" evidence="1">
    <location>
        <begin position="100"/>
        <end position="123"/>
    </location>
</feature>
<feature type="compositionally biased region" description="Basic and acidic residues" evidence="1">
    <location>
        <begin position="33"/>
        <end position="65"/>
    </location>
</feature>
<feature type="region of interest" description="Disordered" evidence="1">
    <location>
        <begin position="1"/>
        <end position="130"/>
    </location>
</feature>
<feature type="non-terminal residue" evidence="2">
    <location>
        <position position="1"/>
    </location>
</feature>
<feature type="compositionally biased region" description="Basic and acidic residues" evidence="1">
    <location>
        <begin position="81"/>
        <end position="99"/>
    </location>
</feature>
<feature type="compositionally biased region" description="Basic and acidic residues" evidence="1">
    <location>
        <begin position="1"/>
        <end position="16"/>
    </location>
</feature>
<dbReference type="AlphaFoldDB" id="A0A6J4U3A9"/>
<proteinExistence type="predicted"/>
<accession>A0A6J4U3A9</accession>
<sequence length="130" mass="14406">GRADPRRRASRPHDHAGPPPHRPLRGRLGRLQPDPHRRGVRPEGRAARPDPARPVDDGAGRPRADRGRRRTGAPQAPLRAVPRDGGARAGDHGDLDGPRGPRRHRRRRHAGRAGGQRHRAQRRGRADRAI</sequence>
<name>A0A6J4U3A9_9ACTN</name>
<reference evidence="2" key="1">
    <citation type="submission" date="2020-02" db="EMBL/GenBank/DDBJ databases">
        <authorList>
            <person name="Meier V. D."/>
        </authorList>
    </citation>
    <scope>NUCLEOTIDE SEQUENCE</scope>
    <source>
        <strain evidence="2">AVDCRST_MAG30</strain>
    </source>
</reference>
<protein>
    <submittedName>
        <fullName evidence="2">Uncharacterized protein</fullName>
    </submittedName>
</protein>
<organism evidence="2">
    <name type="scientific">uncultured Solirubrobacteraceae bacterium</name>
    <dbReference type="NCBI Taxonomy" id="1162706"/>
    <lineage>
        <taxon>Bacteria</taxon>
        <taxon>Bacillati</taxon>
        <taxon>Actinomycetota</taxon>
        <taxon>Thermoleophilia</taxon>
        <taxon>Solirubrobacterales</taxon>
        <taxon>Solirubrobacteraceae</taxon>
        <taxon>environmental samples</taxon>
    </lineage>
</organism>
<gene>
    <name evidence="2" type="ORF">AVDCRST_MAG30-4568</name>
</gene>
<feature type="non-terminal residue" evidence="2">
    <location>
        <position position="130"/>
    </location>
</feature>
<evidence type="ECO:0000313" key="2">
    <source>
        <dbReference type="EMBL" id="CAA9539305.1"/>
    </source>
</evidence>
<dbReference type="EMBL" id="CADCVS010000597">
    <property type="protein sequence ID" value="CAA9539305.1"/>
    <property type="molecule type" value="Genomic_DNA"/>
</dbReference>